<keyword evidence="1 4" id="KW-0479">Metal-binding</keyword>
<dbReference type="Proteomes" id="UP001174936">
    <property type="component" value="Unassembled WGS sequence"/>
</dbReference>
<gene>
    <name evidence="7" type="ORF">B0T16DRAFT_56590</name>
</gene>
<dbReference type="InterPro" id="IPR036855">
    <property type="entry name" value="Znf_CCCH_sf"/>
</dbReference>
<evidence type="ECO:0000256" key="4">
    <source>
        <dbReference type="PROSITE-ProRule" id="PRU00723"/>
    </source>
</evidence>
<dbReference type="SUPFAM" id="SSF90229">
    <property type="entry name" value="CCCH zinc finger"/>
    <property type="match status" value="1"/>
</dbReference>
<feature type="region of interest" description="Disordered" evidence="5">
    <location>
        <begin position="201"/>
        <end position="227"/>
    </location>
</feature>
<accession>A0AA40D1N1</accession>
<dbReference type="GO" id="GO:0008270">
    <property type="term" value="F:zinc ion binding"/>
    <property type="evidence" value="ECO:0007669"/>
    <property type="project" value="UniProtKB-KW"/>
</dbReference>
<evidence type="ECO:0000256" key="1">
    <source>
        <dbReference type="ARBA" id="ARBA00022723"/>
    </source>
</evidence>
<feature type="compositionally biased region" description="Polar residues" evidence="5">
    <location>
        <begin position="206"/>
        <end position="216"/>
    </location>
</feature>
<comment type="caution">
    <text evidence="7">The sequence shown here is derived from an EMBL/GenBank/DDBJ whole genome shotgun (WGS) entry which is preliminary data.</text>
</comment>
<keyword evidence="8" id="KW-1185">Reference proteome</keyword>
<keyword evidence="2 4" id="KW-0863">Zinc-finger</keyword>
<feature type="compositionally biased region" description="Low complexity" evidence="5">
    <location>
        <begin position="436"/>
        <end position="458"/>
    </location>
</feature>
<evidence type="ECO:0000313" key="8">
    <source>
        <dbReference type="Proteomes" id="UP001174936"/>
    </source>
</evidence>
<dbReference type="AlphaFoldDB" id="A0AA40D1N1"/>
<reference evidence="7" key="1">
    <citation type="submission" date="2023-06" db="EMBL/GenBank/DDBJ databases">
        <title>Genome-scale phylogeny and comparative genomics of the fungal order Sordariales.</title>
        <authorList>
            <consortium name="Lawrence Berkeley National Laboratory"/>
            <person name="Hensen N."/>
            <person name="Bonometti L."/>
            <person name="Westerberg I."/>
            <person name="Brannstrom I.O."/>
            <person name="Guillou S."/>
            <person name="Cros-Aarteil S."/>
            <person name="Calhoun S."/>
            <person name="Haridas S."/>
            <person name="Kuo A."/>
            <person name="Mondo S."/>
            <person name="Pangilinan J."/>
            <person name="Riley R."/>
            <person name="Labutti K."/>
            <person name="Andreopoulos B."/>
            <person name="Lipzen A."/>
            <person name="Chen C."/>
            <person name="Yanf M."/>
            <person name="Daum C."/>
            <person name="Ng V."/>
            <person name="Clum A."/>
            <person name="Steindorff A."/>
            <person name="Ohm R."/>
            <person name="Martin F."/>
            <person name="Silar P."/>
            <person name="Natvig D."/>
            <person name="Lalanne C."/>
            <person name="Gautier V."/>
            <person name="Ament-Velasquez S.L."/>
            <person name="Kruys A."/>
            <person name="Hutchinson M.I."/>
            <person name="Powell A.J."/>
            <person name="Barry K."/>
            <person name="Miller A.N."/>
            <person name="Grigoriev I.V."/>
            <person name="Debuchy R."/>
            <person name="Gladieux P."/>
            <person name="Thoren M.H."/>
            <person name="Johannesson H."/>
        </authorList>
    </citation>
    <scope>NUCLEOTIDE SEQUENCE</scope>
    <source>
        <strain evidence="7">SMH2532-1</strain>
    </source>
</reference>
<protein>
    <recommendedName>
        <fullName evidence="6">C3H1-type domain-containing protein</fullName>
    </recommendedName>
</protein>
<sequence length="549" mass="58082">MAPHPLFFLVRPGVTVQTPSGPIQKQPGSIVPLIAVDELPDWIDIVGAPRELTVQQTIGLSNLGSYAKGEDTYPVLIAYATEPEALPDTEVGKTEKLSRAGLVEGAGGNRHDGGGEQRAGGKDEIAASPGGTEEVKLVAEPLSPSTKPQQQQSQWQTQLSQTNNNTADVHLADRMRAHWNVGQHARNAGLQASIHNRPLESKLTPPITQQPLSPQTDKIPAPSPQPQPIQATVDEYCRHWCHYGTCKWGQQCRYKHSMPTTPSGLVEVGLSELPTWWLTKQLLGGGVSSLPGNSNSNTTSADINLAAAATALGLGGLNPFPRQAAGPQQNLPLGFDLARDYYAGRLAALRGFSALNSGDHLGGGVGVSNRKRKAQLREAVGLLREMGLMGAMVPGASAVGKRKKGREMSPLDRGVGAKLGAPLASPPTASGDVRVQQQQKPGQTGAQLQGQAQGQAQGEHVPGKAQEVHVKVETQESVVRLDATELLAKAQQQQYPRTQATQVVHGVNDVINAKTARQPVKSQQGVVVTLPPPSTSASAVVEGQKLVDV</sequence>
<feature type="region of interest" description="Disordered" evidence="5">
    <location>
        <begin position="102"/>
        <end position="162"/>
    </location>
</feature>
<evidence type="ECO:0000256" key="2">
    <source>
        <dbReference type="ARBA" id="ARBA00022771"/>
    </source>
</evidence>
<evidence type="ECO:0000256" key="3">
    <source>
        <dbReference type="ARBA" id="ARBA00022833"/>
    </source>
</evidence>
<dbReference type="EMBL" id="JAULSV010000001">
    <property type="protein sequence ID" value="KAK0657278.1"/>
    <property type="molecule type" value="Genomic_DNA"/>
</dbReference>
<feature type="zinc finger region" description="C3H1-type" evidence="4">
    <location>
        <begin position="231"/>
        <end position="259"/>
    </location>
</feature>
<organism evidence="7 8">
    <name type="scientific">Cercophora newfieldiana</name>
    <dbReference type="NCBI Taxonomy" id="92897"/>
    <lineage>
        <taxon>Eukaryota</taxon>
        <taxon>Fungi</taxon>
        <taxon>Dikarya</taxon>
        <taxon>Ascomycota</taxon>
        <taxon>Pezizomycotina</taxon>
        <taxon>Sordariomycetes</taxon>
        <taxon>Sordariomycetidae</taxon>
        <taxon>Sordariales</taxon>
        <taxon>Lasiosphaeriaceae</taxon>
        <taxon>Cercophora</taxon>
    </lineage>
</organism>
<evidence type="ECO:0000313" key="7">
    <source>
        <dbReference type="EMBL" id="KAK0657278.1"/>
    </source>
</evidence>
<feature type="compositionally biased region" description="Low complexity" evidence="5">
    <location>
        <begin position="141"/>
        <end position="162"/>
    </location>
</feature>
<feature type="compositionally biased region" description="Basic and acidic residues" evidence="5">
    <location>
        <begin position="109"/>
        <end position="125"/>
    </location>
</feature>
<feature type="region of interest" description="Disordered" evidence="5">
    <location>
        <begin position="398"/>
        <end position="464"/>
    </location>
</feature>
<feature type="domain" description="C3H1-type" evidence="6">
    <location>
        <begin position="231"/>
        <end position="259"/>
    </location>
</feature>
<proteinExistence type="predicted"/>
<name>A0AA40D1N1_9PEZI</name>
<evidence type="ECO:0000256" key="5">
    <source>
        <dbReference type="SAM" id="MobiDB-lite"/>
    </source>
</evidence>
<dbReference type="PROSITE" id="PS50103">
    <property type="entry name" value="ZF_C3H1"/>
    <property type="match status" value="1"/>
</dbReference>
<dbReference type="InterPro" id="IPR000571">
    <property type="entry name" value="Znf_CCCH"/>
</dbReference>
<evidence type="ECO:0000259" key="6">
    <source>
        <dbReference type="PROSITE" id="PS50103"/>
    </source>
</evidence>
<keyword evidence="3 4" id="KW-0862">Zinc</keyword>